<dbReference type="PANTHER" id="PTHR11040:SF211">
    <property type="entry name" value="ZINC TRANSPORTER ZIP11"/>
    <property type="match status" value="1"/>
</dbReference>
<gene>
    <name evidence="5" type="ORF">BG04_3867</name>
</gene>
<sequence length="243" mass="25156">MWQAAMWGGISGSAVLLGALAAVFLPIGKKIIGYIMAFGTGVLIGASTYELLGDSVHNGGLKATSLGFLAGAVVFTFLDYLISRQGANKRKRSTKQMAASSSGIAIFIGTVMDAIPESIMIGASLIENATVSWLLVIAIFISNIPEGLSSTTGLVKSGFSKKKIFLLWAAVLFISAFSSWTGFVFLDHASETLMAAIAAFAGGGIIAMVGSTMMPEAYEEGGSITGLIAALGLLASLILDHFS</sequence>
<dbReference type="KEGG" id="bmeg:BG04_3867"/>
<protein>
    <submittedName>
        <fullName evidence="5">ZIP Zinc transporter family protein</fullName>
    </submittedName>
</protein>
<organism evidence="5 6">
    <name type="scientific">Priestia megaterium (strain ATCC 14581 / DSM 32 / CCUG 1817 / JCM 2506 / NBRC 15308 / NCIMB 9376 / NCTC 10342 / NRRL B-14308 / VKM B-512 / Ford 19)</name>
    <name type="common">Bacillus megaterium</name>
    <dbReference type="NCBI Taxonomy" id="1348623"/>
    <lineage>
        <taxon>Bacteria</taxon>
        <taxon>Bacillati</taxon>
        <taxon>Bacillota</taxon>
        <taxon>Bacilli</taxon>
        <taxon>Bacillales</taxon>
        <taxon>Bacillaceae</taxon>
        <taxon>Priestia</taxon>
    </lineage>
</organism>
<proteinExistence type="inferred from homology"/>
<keyword evidence="3" id="KW-0472">Membrane</keyword>
<comment type="subcellular location">
    <subcellularLocation>
        <location evidence="1">Cell membrane</location>
        <topology evidence="1">Multi-pass membrane protein</topology>
    </subcellularLocation>
</comment>
<name>A0A0B6AGD0_PRIM2</name>
<dbReference type="HOGENOM" id="CLU_015114_6_0_9"/>
<keyword evidence="3" id="KW-1003">Cell membrane</keyword>
<comment type="similarity">
    <text evidence="2">Belongs to the ZIP transporter (TC 2.A.5) family.</text>
</comment>
<keyword evidence="4" id="KW-0862">Zinc</keyword>
<evidence type="ECO:0000313" key="6">
    <source>
        <dbReference type="Proteomes" id="UP000031829"/>
    </source>
</evidence>
<evidence type="ECO:0000256" key="4">
    <source>
        <dbReference type="ARBA" id="ARBA00022833"/>
    </source>
</evidence>
<dbReference type="GeneID" id="93641913"/>
<dbReference type="EMBL" id="CP009920">
    <property type="protein sequence ID" value="AJI22586.1"/>
    <property type="molecule type" value="Genomic_DNA"/>
</dbReference>
<dbReference type="PATRIC" id="fig|592022.4.peg.1487"/>
<dbReference type="RefSeq" id="WP_013082482.1">
    <property type="nucleotide sequence ID" value="NZ_BCVB01000002.1"/>
</dbReference>
<accession>A0A0B6AGD0</accession>
<reference evidence="5 6" key="1">
    <citation type="journal article" date="2015" name="Genome Announc.">
        <title>Complete genome sequences for 35 biothreat assay-relevant bacillus species.</title>
        <authorList>
            <person name="Johnson S.L."/>
            <person name="Daligault H.E."/>
            <person name="Davenport K.W."/>
            <person name="Jaissle J."/>
            <person name="Frey K.G."/>
            <person name="Ladner J.T."/>
            <person name="Broomall S.M."/>
            <person name="Bishop-Lilly K.A."/>
            <person name="Bruce D.C."/>
            <person name="Gibbons H.S."/>
            <person name="Coyne S.R."/>
            <person name="Lo C.C."/>
            <person name="Meincke L."/>
            <person name="Munk A.C."/>
            <person name="Koroleva G.I."/>
            <person name="Rosenzweig C.N."/>
            <person name="Palacios G.F."/>
            <person name="Redden C.L."/>
            <person name="Minogue T.D."/>
            <person name="Chain P.S."/>
        </authorList>
    </citation>
    <scope>NUCLEOTIDE SEQUENCE [LARGE SCALE GENOMIC DNA]</scope>
    <source>
        <strain evidence="6">ATCC 14581 / DSM 32 / JCM 2506 / NBRC 15308 / NCIMB 9376 / NCTC 10342 / NRRL B-14308 / VKM B-512</strain>
    </source>
</reference>
<dbReference type="GO" id="GO:0005886">
    <property type="term" value="C:plasma membrane"/>
    <property type="evidence" value="ECO:0007669"/>
    <property type="project" value="UniProtKB-SubCell"/>
</dbReference>
<evidence type="ECO:0000256" key="2">
    <source>
        <dbReference type="ARBA" id="ARBA00006939"/>
    </source>
</evidence>
<evidence type="ECO:0000256" key="1">
    <source>
        <dbReference type="ARBA" id="ARBA00004651"/>
    </source>
</evidence>
<evidence type="ECO:0000313" key="5">
    <source>
        <dbReference type="EMBL" id="AJI22586.1"/>
    </source>
</evidence>
<dbReference type="Proteomes" id="UP000031829">
    <property type="component" value="Chromosome"/>
</dbReference>
<dbReference type="AlphaFoldDB" id="A0A0B6AGD0"/>
<dbReference type="PANTHER" id="PTHR11040">
    <property type="entry name" value="ZINC/IRON TRANSPORTER"/>
    <property type="match status" value="1"/>
</dbReference>
<evidence type="ECO:0000256" key="3">
    <source>
        <dbReference type="ARBA" id="ARBA00022475"/>
    </source>
</evidence>
<dbReference type="GO" id="GO:0005385">
    <property type="term" value="F:zinc ion transmembrane transporter activity"/>
    <property type="evidence" value="ECO:0007669"/>
    <property type="project" value="TreeGrafter"/>
</dbReference>